<dbReference type="RefSeq" id="WP_406700972.1">
    <property type="nucleotide sequence ID" value="NZ_CP155447.1"/>
</dbReference>
<evidence type="ECO:0000259" key="3">
    <source>
        <dbReference type="Pfam" id="PF01408"/>
    </source>
</evidence>
<feature type="domain" description="GFO/IDH/MocA-like oxidoreductase" evidence="4">
    <location>
        <begin position="175"/>
        <end position="266"/>
    </location>
</feature>
<dbReference type="Pfam" id="PF01408">
    <property type="entry name" value="GFO_IDH_MocA"/>
    <property type="match status" value="1"/>
</dbReference>
<dbReference type="InterPro" id="IPR000683">
    <property type="entry name" value="Gfo/Idh/MocA-like_OxRdtase_N"/>
</dbReference>
<comment type="similarity">
    <text evidence="1">Belongs to the Gfo/Idh/MocA family.</text>
</comment>
<dbReference type="InterPro" id="IPR036291">
    <property type="entry name" value="NAD(P)-bd_dom_sf"/>
</dbReference>
<dbReference type="EMBL" id="CP155447">
    <property type="protein sequence ID" value="XBH08134.1"/>
    <property type="molecule type" value="Genomic_DNA"/>
</dbReference>
<dbReference type="PANTHER" id="PTHR43708:SF5">
    <property type="entry name" value="CONSERVED EXPRESSED OXIDOREDUCTASE (EUROFUNG)-RELATED"/>
    <property type="match status" value="1"/>
</dbReference>
<evidence type="ECO:0000313" key="5">
    <source>
        <dbReference type="EMBL" id="XBH08134.1"/>
    </source>
</evidence>
<protein>
    <submittedName>
        <fullName evidence="5">Gfo/Idh/MocA family oxidoreductase</fullName>
    </submittedName>
</protein>
<evidence type="ECO:0000256" key="2">
    <source>
        <dbReference type="ARBA" id="ARBA00023002"/>
    </source>
</evidence>
<reference evidence="5" key="1">
    <citation type="submission" date="2024-05" db="EMBL/GenBank/DDBJ databases">
        <title>Planctomycetes of the genus Singulisphaera possess chitinolytic capabilities.</title>
        <authorList>
            <person name="Ivanova A."/>
        </authorList>
    </citation>
    <scope>NUCLEOTIDE SEQUENCE</scope>
    <source>
        <strain evidence="5">Ch08T</strain>
    </source>
</reference>
<accession>A0AAU7CRQ3</accession>
<gene>
    <name evidence="5" type="ORF">V5E97_19475</name>
</gene>
<dbReference type="Gene3D" id="3.40.50.720">
    <property type="entry name" value="NAD(P)-binding Rossmann-like Domain"/>
    <property type="match status" value="1"/>
</dbReference>
<keyword evidence="2" id="KW-0560">Oxidoreductase</keyword>
<dbReference type="GO" id="GO:0016491">
    <property type="term" value="F:oxidoreductase activity"/>
    <property type="evidence" value="ECO:0007669"/>
    <property type="project" value="UniProtKB-KW"/>
</dbReference>
<dbReference type="InterPro" id="IPR055170">
    <property type="entry name" value="GFO_IDH_MocA-like_dom"/>
</dbReference>
<sequence>MSRHVRLRVGVVGLGRLWEARHKPALMRLRDRFQVTALYDQVLRRAEIEAAQLGCAAVEGLTALIERSDVDVIYLLTPQWFGLHPIEIACACRKPVYCALPLASEPEELEAIAALVEASGIVFMPEFARRFYPATLRLRELLATSLGPPRLILGQNRLFGFDRYGQPGPTNQIAPAPLMIDPGSYLLDWCCFLFQAEPTKVQGFEGTIIPAGGEKGSGPDFESFVAEFADGAMVQISFGRYDRAIWGEASRFLPQPGFQVYAERGAAWLELPERIQWAAADGTHEERLPLEPTVGDVLNEQFHRLVHGEPSLAPTIRDALSVARRVSDLRQSQREQRMIVRPPRL</sequence>
<dbReference type="GO" id="GO:0000166">
    <property type="term" value="F:nucleotide binding"/>
    <property type="evidence" value="ECO:0007669"/>
    <property type="project" value="InterPro"/>
</dbReference>
<dbReference type="SUPFAM" id="SSF51735">
    <property type="entry name" value="NAD(P)-binding Rossmann-fold domains"/>
    <property type="match status" value="1"/>
</dbReference>
<dbReference type="PANTHER" id="PTHR43708">
    <property type="entry name" value="CONSERVED EXPRESSED OXIDOREDUCTASE (EUROFUNG)"/>
    <property type="match status" value="1"/>
</dbReference>
<dbReference type="InterPro" id="IPR051317">
    <property type="entry name" value="Gfo/Idh/MocA_oxidoreduct"/>
</dbReference>
<evidence type="ECO:0000259" key="4">
    <source>
        <dbReference type="Pfam" id="PF22725"/>
    </source>
</evidence>
<proteinExistence type="inferred from homology"/>
<organism evidence="5">
    <name type="scientific">Singulisphaera sp. Ch08</name>
    <dbReference type="NCBI Taxonomy" id="3120278"/>
    <lineage>
        <taxon>Bacteria</taxon>
        <taxon>Pseudomonadati</taxon>
        <taxon>Planctomycetota</taxon>
        <taxon>Planctomycetia</taxon>
        <taxon>Isosphaerales</taxon>
        <taxon>Isosphaeraceae</taxon>
        <taxon>Singulisphaera</taxon>
    </lineage>
</organism>
<dbReference type="AlphaFoldDB" id="A0AAU7CRQ3"/>
<dbReference type="Gene3D" id="3.30.360.10">
    <property type="entry name" value="Dihydrodipicolinate Reductase, domain 2"/>
    <property type="match status" value="1"/>
</dbReference>
<dbReference type="Pfam" id="PF22725">
    <property type="entry name" value="GFO_IDH_MocA_C3"/>
    <property type="match status" value="1"/>
</dbReference>
<dbReference type="SUPFAM" id="SSF55347">
    <property type="entry name" value="Glyceraldehyde-3-phosphate dehydrogenase-like, C-terminal domain"/>
    <property type="match status" value="1"/>
</dbReference>
<feature type="domain" description="Gfo/Idh/MocA-like oxidoreductase N-terminal" evidence="3">
    <location>
        <begin position="7"/>
        <end position="126"/>
    </location>
</feature>
<name>A0AAU7CRQ3_9BACT</name>
<evidence type="ECO:0000256" key="1">
    <source>
        <dbReference type="ARBA" id="ARBA00010928"/>
    </source>
</evidence>